<keyword evidence="3" id="KW-1185">Reference proteome</keyword>
<reference evidence="2 3" key="1">
    <citation type="journal article" date="2011" name="J. Bacteriol.">
        <title>Draft genome sequence of the anoxygenic filamentous phototrophic bacterium Oscillochloris trichoides subsp. DG-6.</title>
        <authorList>
            <person name="Kuznetsov B.B."/>
            <person name="Ivanovsky R.N."/>
            <person name="Keppen O.I."/>
            <person name="Sukhacheva M.V."/>
            <person name="Bumazhkin B.K."/>
            <person name="Patutina E.O."/>
            <person name="Beletsky A.V."/>
            <person name="Mardanov A.V."/>
            <person name="Baslerov R.V."/>
            <person name="Panteleeva A.N."/>
            <person name="Kolganova T.V."/>
            <person name="Ravin N.V."/>
            <person name="Skryabin K.G."/>
        </authorList>
    </citation>
    <scope>NUCLEOTIDE SEQUENCE [LARGE SCALE GENOMIC DNA]</scope>
    <source>
        <strain evidence="2 3">DG-6</strain>
    </source>
</reference>
<dbReference type="EMBL" id="ADVR01000082">
    <property type="protein sequence ID" value="EFO80178.1"/>
    <property type="molecule type" value="Genomic_DNA"/>
</dbReference>
<comment type="caution">
    <text evidence="2">The sequence shown here is derived from an EMBL/GenBank/DDBJ whole genome shotgun (WGS) entry which is preliminary data.</text>
</comment>
<evidence type="ECO:0000313" key="3">
    <source>
        <dbReference type="Proteomes" id="UP000054010"/>
    </source>
</evidence>
<accession>E1IF79</accession>
<proteinExistence type="predicted"/>
<dbReference type="HOGENOM" id="CLU_025153_0_0_0"/>
<keyword evidence="1" id="KW-0175">Coiled coil</keyword>
<dbReference type="AlphaFoldDB" id="E1IF79"/>
<gene>
    <name evidence="2" type="ORF">OSCT_1980</name>
</gene>
<dbReference type="STRING" id="765420.OSCT_1980"/>
<dbReference type="eggNOG" id="COG5316">
    <property type="taxonomic scope" value="Bacteria"/>
</dbReference>
<name>E1IF79_9CHLR</name>
<protein>
    <recommendedName>
        <fullName evidence="4">DUF4139 domain-containing protein</fullName>
    </recommendedName>
</protein>
<evidence type="ECO:0000313" key="2">
    <source>
        <dbReference type="EMBL" id="EFO80178.1"/>
    </source>
</evidence>
<feature type="coiled-coil region" evidence="1">
    <location>
        <begin position="623"/>
        <end position="657"/>
    </location>
</feature>
<dbReference type="Proteomes" id="UP000054010">
    <property type="component" value="Unassembled WGS sequence"/>
</dbReference>
<organism evidence="2 3">
    <name type="scientific">Oscillochloris trichoides DG-6</name>
    <dbReference type="NCBI Taxonomy" id="765420"/>
    <lineage>
        <taxon>Bacteria</taxon>
        <taxon>Bacillati</taxon>
        <taxon>Chloroflexota</taxon>
        <taxon>Chloroflexia</taxon>
        <taxon>Chloroflexales</taxon>
        <taxon>Chloroflexineae</taxon>
        <taxon>Oscillochloridaceae</taxon>
        <taxon>Oscillochloris</taxon>
    </lineage>
</organism>
<evidence type="ECO:0000256" key="1">
    <source>
        <dbReference type="SAM" id="Coils"/>
    </source>
</evidence>
<evidence type="ECO:0008006" key="4">
    <source>
        <dbReference type="Google" id="ProtNLM"/>
    </source>
</evidence>
<feature type="coiled-coil region" evidence="1">
    <location>
        <begin position="568"/>
        <end position="595"/>
    </location>
</feature>
<sequence>MKKEYHMSLPISRITIYKHGVGYFERRGPLTGEKLQLTFAREAMDDVLKSLVALDLGAGQVQSIDFETPEDRATILERGSIHLSDNQSLLDLLRDLRGRKVALVLDVEGEIRVEGLVVGVDYETDEPLRRALVSIYDMETHHVRALPVAELAQVDLLDAAAVADLNFFLRAAQSEEDRRSATIHLSPGEHDLLVGYIAPAPAWRVSYRLLYEEPKEEQAKGGCLLQGWGIFDNQLDEDLEGVELTLVAGMPISFRYRLYEPHTPERPLVEDEERTVGAPIFFDAAPEPAPMVAMDAFGMAPPAPAMAPAPAGAMRAMAAPQERFSAKEMEESVEISAKGDERGALFAYKVGHPVSVARGQSAMVPIVSKRLPASRDLLYNQAKLPDHPVASLRLINETGLTLERGPVTVLDDGDYAGEAVLPFTRAGGELIVPYAVELGVKVREQSKNERRIHAIHIRGEYAVYEEYDLRLRQYDVISGLDKPVEVMIEHPRLAHYDLADTRSPDEESPGFARWRVPCAAHGQSKFTVTERRLVSRQEHVRSLSAGRLKVLLKDGLLDAKTVKLLEGILDLYRQIEETQIQIKKVEQEREAIYKQQRQIQGNLQPLGREGDEGALRQRYVTTLNQLEDGLINLSKREEALNQQIATLEAKIKQQLSA</sequence>